<dbReference type="HOGENOM" id="CLU_1848010_0_0_1"/>
<protein>
    <submittedName>
        <fullName evidence="1">Uncharacterized protein</fullName>
    </submittedName>
</protein>
<reference evidence="1" key="1">
    <citation type="journal article" date="2009" name="Plant Mol. Biol.">
        <title>Insights into corn genes derived from large-scale cDNA sequencing.</title>
        <authorList>
            <person name="Alexandrov N.N."/>
            <person name="Brover V.V."/>
            <person name="Freidin S."/>
            <person name="Troukhan M.E."/>
            <person name="Tatarinova T.V."/>
            <person name="Zhang H."/>
            <person name="Swaller T.J."/>
            <person name="Lu Y.P."/>
            <person name="Bouck J."/>
            <person name="Flavell R.B."/>
            <person name="Feldmann K.A."/>
        </authorList>
    </citation>
    <scope>NUCLEOTIDE SEQUENCE</scope>
</reference>
<evidence type="ECO:0000313" key="1">
    <source>
        <dbReference type="EMBL" id="ACG44843.1"/>
    </source>
</evidence>
<dbReference type="AlphaFoldDB" id="B6U660"/>
<name>B6U660_MAIZE</name>
<dbReference type="EMBL" id="EU972725">
    <property type="protein sequence ID" value="ACG44843.1"/>
    <property type="molecule type" value="mRNA"/>
</dbReference>
<sequence length="140" mass="15504">MARTSSGPSSSSELSVAPSPAIFPLPPLYFCGAQHSCHRSGCSKRSFFPWPSRRSQQPRCLVSLPSHYAVMLPLPLLFFRTPSTLPTDRFFQLRRTLCDLAASRPGLPWLPPWRTSRSSRDASSRSHVNLLCVTPSACST</sequence>
<organism evidence="1">
    <name type="scientific">Zea mays</name>
    <name type="common">Maize</name>
    <dbReference type="NCBI Taxonomy" id="4577"/>
    <lineage>
        <taxon>Eukaryota</taxon>
        <taxon>Viridiplantae</taxon>
        <taxon>Streptophyta</taxon>
        <taxon>Embryophyta</taxon>
        <taxon>Tracheophyta</taxon>
        <taxon>Spermatophyta</taxon>
        <taxon>Magnoliopsida</taxon>
        <taxon>Liliopsida</taxon>
        <taxon>Poales</taxon>
        <taxon>Poaceae</taxon>
        <taxon>PACMAD clade</taxon>
        <taxon>Panicoideae</taxon>
        <taxon>Andropogonodae</taxon>
        <taxon>Andropogoneae</taxon>
        <taxon>Tripsacinae</taxon>
        <taxon>Zea</taxon>
    </lineage>
</organism>
<proteinExistence type="evidence at transcript level"/>
<accession>B6U660</accession>